<evidence type="ECO:0000313" key="1">
    <source>
        <dbReference type="Proteomes" id="UP000887540"/>
    </source>
</evidence>
<evidence type="ECO:0000313" key="2">
    <source>
        <dbReference type="WBParaSite" id="ACRNAN_scaffold3199.g23975.t1"/>
    </source>
</evidence>
<accession>A0A914DPJ4</accession>
<dbReference type="PANTHER" id="PTHR34722">
    <property type="entry name" value="HOMOLOG OF ODR-2 (TWO)-RELATED"/>
    <property type="match status" value="1"/>
</dbReference>
<dbReference type="GO" id="GO:0043025">
    <property type="term" value="C:neuronal cell body"/>
    <property type="evidence" value="ECO:0007669"/>
    <property type="project" value="TreeGrafter"/>
</dbReference>
<dbReference type="GO" id="GO:0030424">
    <property type="term" value="C:axon"/>
    <property type="evidence" value="ECO:0007669"/>
    <property type="project" value="TreeGrafter"/>
</dbReference>
<proteinExistence type="predicted"/>
<dbReference type="Proteomes" id="UP000887540">
    <property type="component" value="Unplaced"/>
</dbReference>
<reference evidence="2" key="1">
    <citation type="submission" date="2022-11" db="UniProtKB">
        <authorList>
            <consortium name="WormBaseParasite"/>
        </authorList>
    </citation>
    <scope>IDENTIFICATION</scope>
</reference>
<protein>
    <submittedName>
        <fullName evidence="2">Uncharacterized protein</fullName>
    </submittedName>
</protein>
<dbReference type="InterPro" id="IPR010558">
    <property type="entry name" value="Ly-6-related"/>
</dbReference>
<dbReference type="Pfam" id="PF06579">
    <property type="entry name" value="Ly-6_related"/>
    <property type="match status" value="1"/>
</dbReference>
<organism evidence="1 2">
    <name type="scientific">Acrobeloides nanus</name>
    <dbReference type="NCBI Taxonomy" id="290746"/>
    <lineage>
        <taxon>Eukaryota</taxon>
        <taxon>Metazoa</taxon>
        <taxon>Ecdysozoa</taxon>
        <taxon>Nematoda</taxon>
        <taxon>Chromadorea</taxon>
        <taxon>Rhabditida</taxon>
        <taxon>Tylenchina</taxon>
        <taxon>Cephalobomorpha</taxon>
        <taxon>Cephaloboidea</taxon>
        <taxon>Cephalobidae</taxon>
        <taxon>Acrobeloides</taxon>
    </lineage>
</organism>
<dbReference type="GO" id="GO:1990834">
    <property type="term" value="P:response to odorant"/>
    <property type="evidence" value="ECO:0007669"/>
    <property type="project" value="TreeGrafter"/>
</dbReference>
<name>A0A914DPJ4_9BILA</name>
<keyword evidence="1" id="KW-1185">Reference proteome</keyword>
<dbReference type="WBParaSite" id="ACRNAN_scaffold3199.g23975.t1">
    <property type="protein sequence ID" value="ACRNAN_scaffold3199.g23975.t1"/>
    <property type="gene ID" value="ACRNAN_scaffold3199.g23975"/>
</dbReference>
<sequence length="176" mass="19653">MVFHCEAEPGPSFVSRMCYSCMSDSFGDIWPHLEPIYYPPENFTKHCNSMDPGFEIGRRPCSHSVCVTVIEPQILAGQHVGNNVIRGCFSSVFKYGETPSFSGVADTNCTLIPMRKLLPTNLASRAGNRRVQMCWCVGRLCNDYPTVSSSNDKSQHGHIQVFHLIITCLLCLMSKL</sequence>
<dbReference type="GO" id="GO:0042048">
    <property type="term" value="P:olfactory behavior"/>
    <property type="evidence" value="ECO:0007669"/>
    <property type="project" value="TreeGrafter"/>
</dbReference>
<dbReference type="PANTHER" id="PTHR34722:SF4">
    <property type="entry name" value="HOMOLOG OF ODR-2 (TWO)-RELATED"/>
    <property type="match status" value="1"/>
</dbReference>
<dbReference type="AlphaFoldDB" id="A0A914DPJ4"/>